<evidence type="ECO:0000256" key="1">
    <source>
        <dbReference type="ARBA" id="ARBA00001961"/>
    </source>
</evidence>
<organism evidence="7">
    <name type="scientific">marine metagenome</name>
    <dbReference type="NCBI Taxonomy" id="408172"/>
    <lineage>
        <taxon>unclassified sequences</taxon>
        <taxon>metagenomes</taxon>
        <taxon>ecological metagenomes</taxon>
    </lineage>
</organism>
<sequence length="204" mass="23206">MEMVYHDPLIFTLKGVLTEEECQHFINISSDKMKRSTVSGYGEEAERKDHLDNRRTSSNCWISHTQDSITLAAIKKISELVQIPSSHAEAFQVLHYSNSQEYQPHLDTFDMDDEGYQSYLENGGQRTVTALAYLNDVEKGGETSFPNIGKVVTPETGKIVVFHLCKKGTVETHPNALHGAMPVIEGEKWAFNLWFREQERIETI</sequence>
<dbReference type="InterPro" id="IPR006620">
    <property type="entry name" value="Pro_4_hyd_alph"/>
</dbReference>
<dbReference type="PANTHER" id="PTHR10869:SF246">
    <property type="entry name" value="TRANSMEMBRANE PROLYL 4-HYDROXYLASE"/>
    <property type="match status" value="1"/>
</dbReference>
<evidence type="ECO:0000256" key="4">
    <source>
        <dbReference type="ARBA" id="ARBA00023002"/>
    </source>
</evidence>
<feature type="domain" description="Fe2OG dioxygenase" evidence="6">
    <location>
        <begin position="87"/>
        <end position="197"/>
    </location>
</feature>
<dbReference type="InterPro" id="IPR005123">
    <property type="entry name" value="Oxoglu/Fe-dep_dioxygenase_dom"/>
</dbReference>
<keyword evidence="5" id="KW-0408">Iron</keyword>
<dbReference type="SMART" id="SM00702">
    <property type="entry name" value="P4Hc"/>
    <property type="match status" value="1"/>
</dbReference>
<keyword evidence="4" id="KW-0560">Oxidoreductase</keyword>
<protein>
    <recommendedName>
        <fullName evidence="6">Fe2OG dioxygenase domain-containing protein</fullName>
    </recommendedName>
</protein>
<dbReference type="EMBL" id="UINC01004580">
    <property type="protein sequence ID" value="SVA15388.1"/>
    <property type="molecule type" value="Genomic_DNA"/>
</dbReference>
<evidence type="ECO:0000256" key="3">
    <source>
        <dbReference type="ARBA" id="ARBA00022964"/>
    </source>
</evidence>
<evidence type="ECO:0000256" key="2">
    <source>
        <dbReference type="ARBA" id="ARBA00022723"/>
    </source>
</evidence>
<keyword evidence="2" id="KW-0479">Metal-binding</keyword>
<name>A0A381TIM5_9ZZZZ</name>
<dbReference type="AlphaFoldDB" id="A0A381TIM5"/>
<gene>
    <name evidence="7" type="ORF">METZ01_LOCUS68242</name>
</gene>
<proteinExistence type="predicted"/>
<dbReference type="PROSITE" id="PS51471">
    <property type="entry name" value="FE2OG_OXY"/>
    <property type="match status" value="1"/>
</dbReference>
<reference evidence="7" key="1">
    <citation type="submission" date="2018-05" db="EMBL/GenBank/DDBJ databases">
        <authorList>
            <person name="Lanie J.A."/>
            <person name="Ng W.-L."/>
            <person name="Kazmierczak K.M."/>
            <person name="Andrzejewski T.M."/>
            <person name="Davidsen T.M."/>
            <person name="Wayne K.J."/>
            <person name="Tettelin H."/>
            <person name="Glass J.I."/>
            <person name="Rusch D."/>
            <person name="Podicherti R."/>
            <person name="Tsui H.-C.T."/>
            <person name="Winkler M.E."/>
        </authorList>
    </citation>
    <scope>NUCLEOTIDE SEQUENCE</scope>
</reference>
<dbReference type="Gene3D" id="2.60.120.620">
    <property type="entry name" value="q2cbj1_9rhob like domain"/>
    <property type="match status" value="1"/>
</dbReference>
<evidence type="ECO:0000259" key="6">
    <source>
        <dbReference type="PROSITE" id="PS51471"/>
    </source>
</evidence>
<evidence type="ECO:0000313" key="7">
    <source>
        <dbReference type="EMBL" id="SVA15388.1"/>
    </source>
</evidence>
<dbReference type="GO" id="GO:0031418">
    <property type="term" value="F:L-ascorbic acid binding"/>
    <property type="evidence" value="ECO:0007669"/>
    <property type="project" value="InterPro"/>
</dbReference>
<dbReference type="PANTHER" id="PTHR10869">
    <property type="entry name" value="PROLYL 4-HYDROXYLASE ALPHA SUBUNIT"/>
    <property type="match status" value="1"/>
</dbReference>
<dbReference type="GO" id="GO:0005783">
    <property type="term" value="C:endoplasmic reticulum"/>
    <property type="evidence" value="ECO:0007669"/>
    <property type="project" value="TreeGrafter"/>
</dbReference>
<dbReference type="InterPro" id="IPR045054">
    <property type="entry name" value="P4HA-like"/>
</dbReference>
<accession>A0A381TIM5</accession>
<comment type="cofactor">
    <cofactor evidence="1">
        <name>L-ascorbate</name>
        <dbReference type="ChEBI" id="CHEBI:38290"/>
    </cofactor>
</comment>
<keyword evidence="3" id="KW-0223">Dioxygenase</keyword>
<dbReference type="InterPro" id="IPR044862">
    <property type="entry name" value="Pro_4_hyd_alph_FE2OG_OXY"/>
</dbReference>
<dbReference type="GO" id="GO:0005506">
    <property type="term" value="F:iron ion binding"/>
    <property type="evidence" value="ECO:0007669"/>
    <property type="project" value="InterPro"/>
</dbReference>
<evidence type="ECO:0000256" key="5">
    <source>
        <dbReference type="ARBA" id="ARBA00023004"/>
    </source>
</evidence>
<dbReference type="GO" id="GO:0004656">
    <property type="term" value="F:procollagen-proline 4-dioxygenase activity"/>
    <property type="evidence" value="ECO:0007669"/>
    <property type="project" value="TreeGrafter"/>
</dbReference>
<dbReference type="Pfam" id="PF13640">
    <property type="entry name" value="2OG-FeII_Oxy_3"/>
    <property type="match status" value="1"/>
</dbReference>